<dbReference type="PANTHER" id="PTHR22925">
    <property type="entry name" value="GLYCOSYL HYDROLASE 43 FAMILY MEMBER"/>
    <property type="match status" value="1"/>
</dbReference>
<accession>A0ABV7PW73</accession>
<dbReference type="SUPFAM" id="SSF49785">
    <property type="entry name" value="Galactose-binding domain-like"/>
    <property type="match status" value="1"/>
</dbReference>
<evidence type="ECO:0000256" key="2">
    <source>
        <dbReference type="ARBA" id="ARBA00022801"/>
    </source>
</evidence>
<comment type="similarity">
    <text evidence="1 4">Belongs to the glycosyl hydrolase 43 family.</text>
</comment>
<keyword evidence="2 4" id="KW-0378">Hydrolase</keyword>
<keyword evidence="8" id="KW-1185">Reference proteome</keyword>
<dbReference type="PROSITE" id="PS50022">
    <property type="entry name" value="FA58C_3"/>
    <property type="match status" value="1"/>
</dbReference>
<comment type="caution">
    <text evidence="7">The sequence shown here is derived from an EMBL/GenBank/DDBJ whole genome shotgun (WGS) entry which is preliminary data.</text>
</comment>
<reference evidence="8" key="1">
    <citation type="journal article" date="2019" name="Int. J. Syst. Evol. Microbiol.">
        <title>The Global Catalogue of Microorganisms (GCM) 10K type strain sequencing project: providing services to taxonomists for standard genome sequencing and annotation.</title>
        <authorList>
            <consortium name="The Broad Institute Genomics Platform"/>
            <consortium name="The Broad Institute Genome Sequencing Center for Infectious Disease"/>
            <person name="Wu L."/>
            <person name="Ma J."/>
        </authorList>
    </citation>
    <scope>NUCLEOTIDE SEQUENCE [LARGE SCALE GENOMIC DNA]</scope>
    <source>
        <strain evidence="8">CGMCC 4.7396</strain>
    </source>
</reference>
<protein>
    <submittedName>
        <fullName evidence="7">Discoidin domain-containing protein</fullName>
    </submittedName>
</protein>
<feature type="signal peptide" evidence="5">
    <location>
        <begin position="1"/>
        <end position="30"/>
    </location>
</feature>
<sequence>MALRLRAWAAWAAAVIVAAGVLLIGPAASAAQSEEGEPVPVGQTWNDTSGNPIQAHGGGFLEHDGWYYWVGENKSHNSALFLAVSLYRSQDLRNWEFVGDLLTQDTPGVCTTGTYDGAACKIERPKLVYNEATDTFILWGHWETAENYAASHLIVATSDTIDGDYAIVRNFRPGAGEVATEHADPTYAGTDGLWGYGSRDFTVFQDPDTGQAYLVSSQDHLSMRLYPLTADFTDVDWQHSYPLFEGRRREAPALVKIDGEYAIVTSAQSGWYPNQALYATTSDIADPDGWSELTPVGNNTTYYSQPTNIMTIEATDGTRQYLYMGDRWNPGALGSSTYVWLPLQVDGTELTMGFHPEWSFDAATGTVQVPNVALVSEGRPVEATQADAAFPPSAANDGIAYNLNTSGDNTNYYKPAGVPFTWDVDLGRIRDLSRVDLSWRSYNGSETYSGYTVSGSVDGETWVSLADRSANTTVGFTTDGLSGRYRHVRIEVHKVVNDHNGNGAAWAAGLVEVQVYAKVPGCAFTGAGRPA</sequence>
<dbReference type="InterPro" id="IPR023296">
    <property type="entry name" value="Glyco_hydro_beta-prop_sf"/>
</dbReference>
<feature type="chain" id="PRO_5045258735" evidence="5">
    <location>
        <begin position="31"/>
        <end position="531"/>
    </location>
</feature>
<dbReference type="EMBL" id="JBHRWO010000009">
    <property type="protein sequence ID" value="MFC3492695.1"/>
    <property type="molecule type" value="Genomic_DNA"/>
</dbReference>
<keyword evidence="3 4" id="KW-0326">Glycosidase</keyword>
<evidence type="ECO:0000256" key="4">
    <source>
        <dbReference type="RuleBase" id="RU361187"/>
    </source>
</evidence>
<evidence type="ECO:0000313" key="7">
    <source>
        <dbReference type="EMBL" id="MFC3492695.1"/>
    </source>
</evidence>
<name>A0ABV7PW73_9ACTN</name>
<dbReference type="Pfam" id="PF00754">
    <property type="entry name" value="F5_F8_type_C"/>
    <property type="match status" value="1"/>
</dbReference>
<evidence type="ECO:0000259" key="6">
    <source>
        <dbReference type="PROSITE" id="PS50022"/>
    </source>
</evidence>
<keyword evidence="5" id="KW-0732">Signal</keyword>
<dbReference type="RefSeq" id="WP_387973784.1">
    <property type="nucleotide sequence ID" value="NZ_JBHRWO010000009.1"/>
</dbReference>
<evidence type="ECO:0000313" key="8">
    <source>
        <dbReference type="Proteomes" id="UP001595712"/>
    </source>
</evidence>
<dbReference type="InterPro" id="IPR008979">
    <property type="entry name" value="Galactose-bd-like_sf"/>
</dbReference>
<dbReference type="PANTHER" id="PTHR22925:SF3">
    <property type="entry name" value="GLYCOSYL HYDROLASE FAMILY PROTEIN 43"/>
    <property type="match status" value="1"/>
</dbReference>
<dbReference type="InterPro" id="IPR006710">
    <property type="entry name" value="Glyco_hydro_43"/>
</dbReference>
<dbReference type="Gene3D" id="2.115.10.20">
    <property type="entry name" value="Glycosyl hydrolase domain, family 43"/>
    <property type="match status" value="1"/>
</dbReference>
<feature type="domain" description="F5/8 type C" evidence="6">
    <location>
        <begin position="367"/>
        <end position="475"/>
    </location>
</feature>
<dbReference type="CDD" id="cd18822">
    <property type="entry name" value="GH43_CtGH43-like"/>
    <property type="match status" value="1"/>
</dbReference>
<proteinExistence type="inferred from homology"/>
<evidence type="ECO:0000256" key="1">
    <source>
        <dbReference type="ARBA" id="ARBA00009865"/>
    </source>
</evidence>
<dbReference type="Proteomes" id="UP001595712">
    <property type="component" value="Unassembled WGS sequence"/>
</dbReference>
<dbReference type="SUPFAM" id="SSF75005">
    <property type="entry name" value="Arabinanase/levansucrase/invertase"/>
    <property type="match status" value="1"/>
</dbReference>
<organism evidence="7 8">
    <name type="scientific">Glycomyces rhizosphaerae</name>
    <dbReference type="NCBI Taxonomy" id="2054422"/>
    <lineage>
        <taxon>Bacteria</taxon>
        <taxon>Bacillati</taxon>
        <taxon>Actinomycetota</taxon>
        <taxon>Actinomycetes</taxon>
        <taxon>Glycomycetales</taxon>
        <taxon>Glycomycetaceae</taxon>
        <taxon>Glycomyces</taxon>
    </lineage>
</organism>
<evidence type="ECO:0000256" key="5">
    <source>
        <dbReference type="SAM" id="SignalP"/>
    </source>
</evidence>
<dbReference type="InterPro" id="IPR000421">
    <property type="entry name" value="FA58C"/>
</dbReference>
<evidence type="ECO:0000256" key="3">
    <source>
        <dbReference type="ARBA" id="ARBA00023295"/>
    </source>
</evidence>
<dbReference type="Gene3D" id="2.60.120.260">
    <property type="entry name" value="Galactose-binding domain-like"/>
    <property type="match status" value="1"/>
</dbReference>
<dbReference type="Pfam" id="PF04616">
    <property type="entry name" value="Glyco_hydro_43"/>
    <property type="match status" value="1"/>
</dbReference>
<gene>
    <name evidence="7" type="ORF">ACFO8M_09375</name>
</gene>